<keyword evidence="8 13" id="KW-0238">DNA-binding</keyword>
<feature type="compositionally biased region" description="Polar residues" evidence="15">
    <location>
        <begin position="1008"/>
        <end position="1019"/>
    </location>
</feature>
<dbReference type="PANTHER" id="PTHR11070">
    <property type="entry name" value="UVRD / RECB / PCRA DNA HELICASE FAMILY MEMBER"/>
    <property type="match status" value="1"/>
</dbReference>
<evidence type="ECO:0000256" key="14">
    <source>
        <dbReference type="PROSITE-ProRule" id="PRU00560"/>
    </source>
</evidence>
<feature type="region of interest" description="Disordered" evidence="15">
    <location>
        <begin position="1008"/>
        <end position="1031"/>
    </location>
</feature>
<dbReference type="InterPro" id="IPR011335">
    <property type="entry name" value="Restrct_endonuc-II-like"/>
</dbReference>
<keyword evidence="5 13" id="KW-0347">Helicase</keyword>
<dbReference type="PROSITE" id="PS51198">
    <property type="entry name" value="UVRD_HELICASE_ATP_BIND"/>
    <property type="match status" value="1"/>
</dbReference>
<evidence type="ECO:0000256" key="7">
    <source>
        <dbReference type="ARBA" id="ARBA00022840"/>
    </source>
</evidence>
<dbReference type="InterPro" id="IPR014017">
    <property type="entry name" value="DNA_helicase_UvrD-like_C"/>
</dbReference>
<dbReference type="SMART" id="SM00382">
    <property type="entry name" value="AAA"/>
    <property type="match status" value="2"/>
</dbReference>
<evidence type="ECO:0000256" key="3">
    <source>
        <dbReference type="ARBA" id="ARBA00022763"/>
    </source>
</evidence>
<comment type="catalytic activity">
    <reaction evidence="12">
        <text>ATP + H2O = ADP + phosphate + H(+)</text>
        <dbReference type="Rhea" id="RHEA:13065"/>
        <dbReference type="ChEBI" id="CHEBI:15377"/>
        <dbReference type="ChEBI" id="CHEBI:15378"/>
        <dbReference type="ChEBI" id="CHEBI:30616"/>
        <dbReference type="ChEBI" id="CHEBI:43474"/>
        <dbReference type="ChEBI" id="CHEBI:456216"/>
        <dbReference type="EC" id="5.6.2.4"/>
    </reaction>
</comment>
<dbReference type="InterPro" id="IPR003593">
    <property type="entry name" value="AAA+_ATPase"/>
</dbReference>
<dbReference type="NCBIfam" id="TIGR01447">
    <property type="entry name" value="recD"/>
    <property type="match status" value="1"/>
</dbReference>
<evidence type="ECO:0000256" key="5">
    <source>
        <dbReference type="ARBA" id="ARBA00022806"/>
    </source>
</evidence>
<dbReference type="Gene3D" id="1.10.10.1020">
    <property type="entry name" value="RecBCD complex, subunit RecD, N-terminal domain"/>
    <property type="match status" value="1"/>
</dbReference>
<feature type="binding site" evidence="14">
    <location>
        <begin position="23"/>
        <end position="30"/>
    </location>
    <ligand>
        <name>ATP</name>
        <dbReference type="ChEBI" id="CHEBI:30616"/>
    </ligand>
</feature>
<proteinExistence type="inferred from homology"/>
<evidence type="ECO:0000259" key="17">
    <source>
        <dbReference type="PROSITE" id="PS51217"/>
    </source>
</evidence>
<organism evidence="18 19">
    <name type="scientific">Arsenicicoccus piscis</name>
    <dbReference type="NCBI Taxonomy" id="673954"/>
    <lineage>
        <taxon>Bacteria</taxon>
        <taxon>Bacillati</taxon>
        <taxon>Actinomycetota</taxon>
        <taxon>Actinomycetes</taxon>
        <taxon>Micrococcales</taxon>
        <taxon>Intrasporangiaceae</taxon>
        <taxon>Arsenicicoccus</taxon>
    </lineage>
</organism>
<evidence type="ECO:0000256" key="9">
    <source>
        <dbReference type="ARBA" id="ARBA00023204"/>
    </source>
</evidence>
<dbReference type="Pfam" id="PF21185">
    <property type="entry name" value="RecD_N"/>
    <property type="match status" value="1"/>
</dbReference>
<dbReference type="InterPro" id="IPR000212">
    <property type="entry name" value="DNA_helicase_UvrD/REP"/>
</dbReference>
<evidence type="ECO:0000256" key="15">
    <source>
        <dbReference type="SAM" id="MobiDB-lite"/>
    </source>
</evidence>
<comment type="catalytic activity">
    <reaction evidence="13">
        <text>ATP + H2O = ADP + phosphate + H(+)</text>
        <dbReference type="Rhea" id="RHEA:13065"/>
        <dbReference type="ChEBI" id="CHEBI:15377"/>
        <dbReference type="ChEBI" id="CHEBI:15378"/>
        <dbReference type="ChEBI" id="CHEBI:30616"/>
        <dbReference type="ChEBI" id="CHEBI:43474"/>
        <dbReference type="ChEBI" id="CHEBI:456216"/>
        <dbReference type="EC" id="5.6.2.3"/>
    </reaction>
</comment>
<dbReference type="InterPro" id="IPR014016">
    <property type="entry name" value="UvrD-like_ATP-bd"/>
</dbReference>
<dbReference type="Pfam" id="PF13538">
    <property type="entry name" value="UvrD_C_2"/>
    <property type="match status" value="1"/>
</dbReference>
<feature type="compositionally biased region" description="Low complexity" evidence="15">
    <location>
        <begin position="1272"/>
        <end position="1284"/>
    </location>
</feature>
<keyword evidence="2 13" id="KW-0547">Nucleotide-binding</keyword>
<feature type="region of interest" description="Disordered" evidence="15">
    <location>
        <begin position="1255"/>
        <end position="1301"/>
    </location>
</feature>
<keyword evidence="4 13" id="KW-0378">Hydrolase</keyword>
<keyword evidence="9 13" id="KW-0234">DNA repair</keyword>
<dbReference type="InterPro" id="IPR027417">
    <property type="entry name" value="P-loop_NTPase"/>
</dbReference>
<feature type="region of interest" description="Disordered" evidence="15">
    <location>
        <begin position="794"/>
        <end position="816"/>
    </location>
</feature>
<gene>
    <name evidence="13" type="primary">recD</name>
    <name evidence="18" type="ORF">GCM10025862_04280</name>
</gene>
<keyword evidence="1 13" id="KW-0540">Nuclease</keyword>
<dbReference type="Gene3D" id="1.10.486.10">
    <property type="entry name" value="PCRA, domain 4"/>
    <property type="match status" value="1"/>
</dbReference>
<evidence type="ECO:0000256" key="13">
    <source>
        <dbReference type="HAMAP-Rule" id="MF_01487"/>
    </source>
</evidence>
<dbReference type="Pfam" id="PF13361">
    <property type="entry name" value="UvrD_C"/>
    <property type="match status" value="1"/>
</dbReference>
<comment type="caution">
    <text evidence="18">The sequence shown here is derived from an EMBL/GenBank/DDBJ whole genome shotgun (WGS) entry which is preliminary data.</text>
</comment>
<dbReference type="Pfam" id="PF13245">
    <property type="entry name" value="AAA_19"/>
    <property type="match status" value="1"/>
</dbReference>
<dbReference type="InterPro" id="IPR027785">
    <property type="entry name" value="UvrD-like_helicase_C"/>
</dbReference>
<keyword evidence="3 13" id="KW-0227">DNA damage</keyword>
<feature type="domain" description="UvrD-like helicase C-terminal" evidence="17">
    <location>
        <begin position="344"/>
        <end position="617"/>
    </location>
</feature>
<feature type="binding site" evidence="13">
    <location>
        <begin position="1391"/>
        <end position="1398"/>
    </location>
    <ligand>
        <name>ATP</name>
        <dbReference type="ChEBI" id="CHEBI:30616"/>
    </ligand>
</feature>
<keyword evidence="7 13" id="KW-0067">ATP-binding</keyword>
<comment type="function">
    <text evidence="13">A helicase/nuclease that prepares dsDNA breaks (DSB) for recombinational DNA repair. Binds to DSBs and unwinds DNA via a highly rapid and processive ATP-dependent bidirectional helicase activity. Unwinds dsDNA until it encounters a Chi (crossover hotspot instigator) sequence from the 3' direction. Cuts ssDNA a few nucleotides 3' to the Chi site. The properties and activities of the enzyme are changed at Chi. The Chi-altered holoenzyme produces a long 3'-ssDNA overhang and facilitates RecA-binding to the ssDNA for homologous DNA recombination and repair. Holoenzyme degrades any linearized DNA that is unable to undergo homologous recombination. In the holoenzyme this subunit has ssDNA-dependent ATPase and 5'-3' helicase activity. When added to pre-assembled RecBC greatly stimulates nuclease activity and augments holoenzyme processivity. Negatively regulates the RecA-loading ability of RecBCD.</text>
</comment>
<evidence type="ECO:0000256" key="10">
    <source>
        <dbReference type="ARBA" id="ARBA00023235"/>
    </source>
</evidence>
<feature type="domain" description="UvrD-like helicase ATP-binding" evidence="16">
    <location>
        <begin position="2"/>
        <end position="331"/>
    </location>
</feature>
<dbReference type="InterPro" id="IPR049550">
    <property type="entry name" value="RecD_N"/>
</dbReference>
<evidence type="ECO:0000256" key="11">
    <source>
        <dbReference type="ARBA" id="ARBA00034617"/>
    </source>
</evidence>
<reference evidence="19" key="1">
    <citation type="journal article" date="2019" name="Int. J. Syst. Evol. Microbiol.">
        <title>The Global Catalogue of Microorganisms (GCM) 10K type strain sequencing project: providing services to taxonomists for standard genome sequencing and annotation.</title>
        <authorList>
            <consortium name="The Broad Institute Genomics Platform"/>
            <consortium name="The Broad Institute Genome Sequencing Center for Infectious Disease"/>
            <person name="Wu L."/>
            <person name="Ma J."/>
        </authorList>
    </citation>
    <scope>NUCLEOTIDE SEQUENCE [LARGE SCALE GENOMIC DNA]</scope>
    <source>
        <strain evidence="19">NBRC 105830</strain>
    </source>
</reference>
<sequence>MGMSARHFAITDPLPEGTVLLEASAGTGKTWTIAALVTRYVAEGVVTLPEMLVVTFGRAASQELRSRVREQLYAAERALDDPPPVEDRDQLLTLLLAVDEDERLLRLERLRTALTSFDAATIATTHQFCQQVLRSLGVAGNTDAGAQLVDDLDDLLVEVVDDLYLRGFVGATNRPIFSRRDALAIARRAIEDDHATLAPSAAEPGSVAARRVGFAQVVRREMDVRKRRLQVMHYNDLLTQLADALTDKDSPARARMQARWRVVLVDEFQDTDPVQWQVLDRAFTGVAHAMVLIGDPKQAIYAFRGGDIVTYLEAAQTAQEQATLPCNFRSDAGLVRSIGALLGGAALGDPQIIVHDVEAQRTQSRLHGAPHPEPLRLRQVRQREHLRGNSKVGAVRAHIARDLALDVAALLDSGATFDGRPLHARDVAVIAHTSRTLIEIQQALRDVGIHAVSTGGSNVLQSKAAHDWLALLTAMAAPHRSMLTRAAALTDLVGLDVERLATGGDDLDDELAALMRRLATVYARQGAAAVIESLTVAGLPARVLGRVGGERELTDLRHVGQLLHEVGQREQLGLVALLEWLQAQLADDTPVAAGARTRRLDSDAAAVQLVTVHGSKGLQYPVVYLPALSDRWVSKEADIPLFHTEAPQRTRCIDVGGPSGPEWADSVRRHKAEEAGESLRLLYVALTRAQSQVVAWWAPSNNVAAAPLHRALFGRSPIQAEIPDTVAAPKTDDDATERLSRWAEVGAFTLEPADLGDPVPAPVLTAPSGLGIGRFDRVVDTSWRRTSYSALSAPRDAEGHELSGGVGSEPEVVPRDDEPEIPVVVDERPTLPGLLPGGDDLPSPMADLPVGATFGSLVHAVLEHADPQAVDLDAELRARIGEQLVWWPVDVDVDRLVHALVAVLDTPSDRWPAAPPCARPAREIACASWTSSCRSGAVTWRHRPAPAGCWVTSPRCCVGTSRPVIRCVATPTSWTPSPCWPSRSCAATSPGRSTWCCGSTAATWSSTTRPTGWASSTPRSLPGPTAPRRWSRRWGTPAIRSRRCCMPLWHTASCAGECRTTTRTGSWGRALPLPAGHVWAQHPRRRRPGLRGLLLAASGRPRGGRLRPPGRRVGRWRVGRWCVGRRRGCGWSGRGRGANGQKPPTSEGCVMVPTEDPKTAGQAGPDGVEGHRAGAEPIERFEPTGPFDRRLALGAQGRLKELNEAGVLTAADVHLARTLARAAHEQDEDAVLAAALAVRAVRQGSVAVDLTAFARGRPSLDPDGAGPDDVEPAGADPDGPAAGKADPDEIPPDQALPWPDAEGWTDRVAASALAAQHALVVEHGLVYLQRYHHQERQVVADLHARAEQAPPVIDDARLVAGLERVFPGSGFAEQRGAAERAVRSWTTVLTGGPGTGKTTTVAGVLALLAEQVESSSGRPVRVALAAPTGKAAARMQEAVSASFAAMLERTDDPAVRARIEHLGRVEATTVHRLLGRRPDSRTRFRHDRAHRLPHDVVLVDEASMVSLTHMARLLEAVRPTTRLILVGDPDQLVSVDAGAVLADLVAGVEASAEPPLALARLSTPHRYGAAIGRLAEALRRGDADAVVDALQGGGDEVRWLAEPDPAPYLRAELTRQAVDLHQAAAAGDAERSLALVERHRLLCAHRSGPFGVRTWNHRIEGWLSEATGDTFYDPMYVGRPVLVTANDYATGVFNGDVGVVVAARQGAASGRFAMIRGAKGDQAFGTGRLGDVETMHAMTIHKSQGSQATHVTVLLPELDSPLLTRELFYTAVTRAQERVTVVGSEEVVRAAVARRVVRASGLRARLAQTTPSATIASATRM</sequence>
<comment type="similarity">
    <text evidence="13">Belongs to the RecD family.</text>
</comment>
<evidence type="ECO:0000256" key="1">
    <source>
        <dbReference type="ARBA" id="ARBA00022722"/>
    </source>
</evidence>
<dbReference type="EC" id="5.6.2.3" evidence="13"/>
<evidence type="ECO:0000256" key="12">
    <source>
        <dbReference type="ARBA" id="ARBA00048988"/>
    </source>
</evidence>
<dbReference type="SUPFAM" id="SSF52540">
    <property type="entry name" value="P-loop containing nucleoside triphosphate hydrolases"/>
    <property type="match status" value="3"/>
</dbReference>
<evidence type="ECO:0000313" key="18">
    <source>
        <dbReference type="EMBL" id="GMA18407.1"/>
    </source>
</evidence>
<evidence type="ECO:0000256" key="6">
    <source>
        <dbReference type="ARBA" id="ARBA00022839"/>
    </source>
</evidence>
<dbReference type="Pfam" id="PF00580">
    <property type="entry name" value="UvrD-helicase"/>
    <property type="match status" value="1"/>
</dbReference>
<evidence type="ECO:0000259" key="16">
    <source>
        <dbReference type="PROSITE" id="PS51198"/>
    </source>
</evidence>
<dbReference type="Proteomes" id="UP001157109">
    <property type="component" value="Unassembled WGS sequence"/>
</dbReference>
<dbReference type="CDD" id="cd17933">
    <property type="entry name" value="DEXSc_RecD-like"/>
    <property type="match status" value="1"/>
</dbReference>
<accession>A0ABQ6HK68</accession>
<evidence type="ECO:0000313" key="19">
    <source>
        <dbReference type="Proteomes" id="UP001157109"/>
    </source>
</evidence>
<evidence type="ECO:0000256" key="2">
    <source>
        <dbReference type="ARBA" id="ARBA00022741"/>
    </source>
</evidence>
<evidence type="ECO:0000256" key="8">
    <source>
        <dbReference type="ARBA" id="ARBA00023125"/>
    </source>
</evidence>
<protein>
    <recommendedName>
        <fullName evidence="13">RecBCD enzyme subunit RecD</fullName>
        <ecNumber evidence="13">5.6.2.3</ecNumber>
    </recommendedName>
    <alternativeName>
        <fullName evidence="13">DNA 5'-3' helicase subunit RecD</fullName>
    </alternativeName>
    <alternativeName>
        <fullName evidence="13">Exonuclease V subunit RecD</fullName>
        <shortName evidence="13">ExoV subunit RecD</shortName>
    </alternativeName>
    <alternativeName>
        <fullName evidence="13">Helicase/nuclease RecBCD subunit RecD</fullName>
    </alternativeName>
</protein>
<dbReference type="CDD" id="cd18809">
    <property type="entry name" value="SF1_C_RecD"/>
    <property type="match status" value="1"/>
</dbReference>
<keyword evidence="6 13" id="KW-0269">Exonuclease</keyword>
<dbReference type="InterPro" id="IPR006344">
    <property type="entry name" value="RecD"/>
</dbReference>
<dbReference type="EMBL" id="BSUJ01000001">
    <property type="protein sequence ID" value="GMA18407.1"/>
    <property type="molecule type" value="Genomic_DNA"/>
</dbReference>
<dbReference type="HAMAP" id="MF_01487">
    <property type="entry name" value="RecD"/>
    <property type="match status" value="1"/>
</dbReference>
<comment type="subunit">
    <text evidence="13">Heterotrimer of RecB, RecC and RecD. All subunits contribute to DNA-binding.</text>
</comment>
<dbReference type="Gene3D" id="3.40.50.300">
    <property type="entry name" value="P-loop containing nucleotide triphosphate hydrolases"/>
    <property type="match status" value="6"/>
</dbReference>
<comment type="catalytic activity">
    <reaction evidence="11">
        <text>Couples ATP hydrolysis with the unwinding of duplex DNA by translocating in the 3'-5' direction.</text>
        <dbReference type="EC" id="5.6.2.4"/>
    </reaction>
</comment>
<evidence type="ECO:0000256" key="4">
    <source>
        <dbReference type="ARBA" id="ARBA00022801"/>
    </source>
</evidence>
<dbReference type="PANTHER" id="PTHR11070:SF23">
    <property type="entry name" value="RECBCD ENZYME SUBUNIT RECB"/>
    <property type="match status" value="1"/>
</dbReference>
<keyword evidence="10 13" id="KW-0413">Isomerase</keyword>
<comment type="miscellaneous">
    <text evidence="13">In the RecBCD complex, RecB has a slow 3'-5' helicase, an exonuclease activity and loads RecA onto ssDNA, RecD has a fast 5'-3' helicase activity, while RecC stimulates the ATPase and processivity of the RecB helicase and contributes to recognition of the Chi site.</text>
</comment>
<dbReference type="InterPro" id="IPR041851">
    <property type="entry name" value="RecD_N_sf"/>
</dbReference>
<dbReference type="InterPro" id="IPR011604">
    <property type="entry name" value="PDDEXK-like_dom_sf"/>
</dbReference>
<dbReference type="Gene3D" id="3.90.320.10">
    <property type="match status" value="1"/>
</dbReference>
<dbReference type="Gene3D" id="2.30.30.940">
    <property type="match status" value="1"/>
</dbReference>
<dbReference type="PROSITE" id="PS51217">
    <property type="entry name" value="UVRD_HELICASE_CTER"/>
    <property type="match status" value="1"/>
</dbReference>
<dbReference type="SUPFAM" id="SSF52980">
    <property type="entry name" value="Restriction endonuclease-like"/>
    <property type="match status" value="1"/>
</dbReference>
<name>A0ABQ6HK68_9MICO</name>
<keyword evidence="19" id="KW-1185">Reference proteome</keyword>